<dbReference type="PANTHER" id="PTHR11352">
    <property type="entry name" value="PROLIFERATING CELL NUCLEAR ANTIGEN"/>
    <property type="match status" value="1"/>
</dbReference>
<dbReference type="PANTHER" id="PTHR11352:SF0">
    <property type="entry name" value="PROLIFERATING CELL NUCLEAR ANTIGEN"/>
    <property type="match status" value="1"/>
</dbReference>
<evidence type="ECO:0000313" key="5">
    <source>
        <dbReference type="EMBL" id="QHT22508.1"/>
    </source>
</evidence>
<dbReference type="Pfam" id="PF00705">
    <property type="entry name" value="PCNA_N"/>
    <property type="match status" value="1"/>
</dbReference>
<dbReference type="Gene3D" id="3.70.10.10">
    <property type="match status" value="1"/>
</dbReference>
<evidence type="ECO:0000259" key="4">
    <source>
        <dbReference type="Pfam" id="PF02747"/>
    </source>
</evidence>
<keyword evidence="2" id="KW-0238">DNA-binding</keyword>
<evidence type="ECO:0000259" key="3">
    <source>
        <dbReference type="Pfam" id="PF00705"/>
    </source>
</evidence>
<protein>
    <recommendedName>
        <fullName evidence="6">Proliferating cell nuclear antigen PCNA N-terminal domain-containing protein</fullName>
    </recommendedName>
</protein>
<feature type="domain" description="Proliferating cell nuclear antigen PCNA C-terminal" evidence="4">
    <location>
        <begin position="141"/>
        <end position="249"/>
    </location>
</feature>
<dbReference type="SUPFAM" id="SSF55979">
    <property type="entry name" value="DNA clamp"/>
    <property type="match status" value="2"/>
</dbReference>
<sequence>MTILFKAKSQEAYVIKILAELLSNNIKTGCFVIDETGIYLCMMDSQKTILIDMFLKAENFPIYKFNNSKKLYLGINLTHLYKLTRSVKKKDSLELFIEERSPNDLGIKVIPKENNRTTISYLKIQSIQNLDIDIPTGYGKPVIVNSTDFQKMIKEMSSIGTVMKVTSSNYKIEFGCNAGGILKRKVQFGEDDDEDKDDISMYEYSQEFITEQLCRITKLSGLSQNMQIYTGKPLLFVSNVGTLGKISIYIKSKEQIESENHGMIESDYDDSD</sequence>
<comment type="similarity">
    <text evidence="1">Belongs to the PCNA family.</text>
</comment>
<dbReference type="InterPro" id="IPR000730">
    <property type="entry name" value="Pr_cel_nuc_antig"/>
</dbReference>
<name>A0A6C0E179_9ZZZZ</name>
<evidence type="ECO:0008006" key="6">
    <source>
        <dbReference type="Google" id="ProtNLM"/>
    </source>
</evidence>
<dbReference type="GO" id="GO:0006272">
    <property type="term" value="P:leading strand elongation"/>
    <property type="evidence" value="ECO:0007669"/>
    <property type="project" value="TreeGrafter"/>
</dbReference>
<feature type="domain" description="Proliferating cell nuclear antigen PCNA N-terminal" evidence="3">
    <location>
        <begin position="5"/>
        <end position="128"/>
    </location>
</feature>
<evidence type="ECO:0000256" key="2">
    <source>
        <dbReference type="ARBA" id="ARBA00023125"/>
    </source>
</evidence>
<dbReference type="InterPro" id="IPR022648">
    <property type="entry name" value="Pr_cel_nuc_antig_N"/>
</dbReference>
<proteinExistence type="inferred from homology"/>
<organism evidence="5">
    <name type="scientific">viral metagenome</name>
    <dbReference type="NCBI Taxonomy" id="1070528"/>
    <lineage>
        <taxon>unclassified sequences</taxon>
        <taxon>metagenomes</taxon>
        <taxon>organismal metagenomes</taxon>
    </lineage>
</organism>
<reference evidence="5" key="1">
    <citation type="journal article" date="2020" name="Nature">
        <title>Giant virus diversity and host interactions through global metagenomics.</title>
        <authorList>
            <person name="Schulz F."/>
            <person name="Roux S."/>
            <person name="Paez-Espino D."/>
            <person name="Jungbluth S."/>
            <person name="Walsh D.A."/>
            <person name="Denef V.J."/>
            <person name="McMahon K.D."/>
            <person name="Konstantinidis K.T."/>
            <person name="Eloe-Fadrosh E.A."/>
            <person name="Kyrpides N.C."/>
            <person name="Woyke T."/>
        </authorList>
    </citation>
    <scope>NUCLEOTIDE SEQUENCE</scope>
    <source>
        <strain evidence="5">GVMAG-M-3300023179-111</strain>
    </source>
</reference>
<dbReference type="GO" id="GO:0030337">
    <property type="term" value="F:DNA polymerase processivity factor activity"/>
    <property type="evidence" value="ECO:0007669"/>
    <property type="project" value="InterPro"/>
</dbReference>
<dbReference type="AlphaFoldDB" id="A0A6C0E179"/>
<dbReference type="InterPro" id="IPR046938">
    <property type="entry name" value="DNA_clamp_sf"/>
</dbReference>
<dbReference type="EMBL" id="MN739711">
    <property type="protein sequence ID" value="QHT22508.1"/>
    <property type="molecule type" value="Genomic_DNA"/>
</dbReference>
<evidence type="ECO:0000256" key="1">
    <source>
        <dbReference type="ARBA" id="ARBA00010462"/>
    </source>
</evidence>
<dbReference type="GO" id="GO:0003677">
    <property type="term" value="F:DNA binding"/>
    <property type="evidence" value="ECO:0007669"/>
    <property type="project" value="UniProtKB-KW"/>
</dbReference>
<accession>A0A6C0E179</accession>
<dbReference type="GO" id="GO:0006275">
    <property type="term" value="P:regulation of DNA replication"/>
    <property type="evidence" value="ECO:0007669"/>
    <property type="project" value="InterPro"/>
</dbReference>
<dbReference type="Pfam" id="PF02747">
    <property type="entry name" value="PCNA_C"/>
    <property type="match status" value="1"/>
</dbReference>
<dbReference type="InterPro" id="IPR022649">
    <property type="entry name" value="Pr_cel_nuc_antig_C"/>
</dbReference>